<evidence type="ECO:0000313" key="1">
    <source>
        <dbReference type="EMBL" id="SMC27850.1"/>
    </source>
</evidence>
<keyword evidence="2" id="KW-1185">Reference proteome</keyword>
<name>A0A1W1XV39_9NEIS</name>
<sequence>MTQRYPIHPDRWLALANRSASWQTDEGPVSYTLRTVDCGTLWLQSGRLVPCDPFVTLDRHDNIQIAVPPGRYPVTVTVADVSDEQDGSHEREAYLSLQLSNAASVSWSFLAPLAEGETAPETEPGEFVGVPVDAGTIAFVDADAVARLMPDPAATSWYEHLFDNGDEDSWFALMDDPEHLRAGSANIVLPDARDGENLILAHSGWGDGVYAVVGTYAADGQLTGVHIDLAVVPVNLLPEWD</sequence>
<dbReference type="InterPro" id="IPR025335">
    <property type="entry name" value="DUF4241"/>
</dbReference>
<dbReference type="Pfam" id="PF14025">
    <property type="entry name" value="DUF4241"/>
    <property type="match status" value="1"/>
</dbReference>
<reference evidence="1 2" key="1">
    <citation type="submission" date="2017-04" db="EMBL/GenBank/DDBJ databases">
        <authorList>
            <person name="Afonso C.L."/>
            <person name="Miller P.J."/>
            <person name="Scott M.A."/>
            <person name="Spackman E."/>
            <person name="Goraichik I."/>
            <person name="Dimitrov K.M."/>
            <person name="Suarez D.L."/>
            <person name="Swayne D.E."/>
        </authorList>
    </citation>
    <scope>NUCLEOTIDE SEQUENCE [LARGE SCALE GENOMIC DNA]</scope>
    <source>
        <strain evidence="1 2">DSM 23236</strain>
    </source>
</reference>
<dbReference type="RefSeq" id="WP_084091645.1">
    <property type="nucleotide sequence ID" value="NZ_FWXD01000019.1"/>
</dbReference>
<evidence type="ECO:0000313" key="2">
    <source>
        <dbReference type="Proteomes" id="UP000192761"/>
    </source>
</evidence>
<proteinExistence type="predicted"/>
<dbReference type="Proteomes" id="UP000192761">
    <property type="component" value="Unassembled WGS sequence"/>
</dbReference>
<dbReference type="OrthoDB" id="9789980at2"/>
<dbReference type="EMBL" id="FWXD01000019">
    <property type="protein sequence ID" value="SMC27850.1"/>
    <property type="molecule type" value="Genomic_DNA"/>
</dbReference>
<gene>
    <name evidence="1" type="ORF">SAMN02745857_02994</name>
</gene>
<protein>
    <recommendedName>
        <fullName evidence="3">DUF4241 domain-containing protein</fullName>
    </recommendedName>
</protein>
<organism evidence="1 2">
    <name type="scientific">Andreprevotia lacus DSM 23236</name>
    <dbReference type="NCBI Taxonomy" id="1121001"/>
    <lineage>
        <taxon>Bacteria</taxon>
        <taxon>Pseudomonadati</taxon>
        <taxon>Pseudomonadota</taxon>
        <taxon>Betaproteobacteria</taxon>
        <taxon>Neisseriales</taxon>
        <taxon>Chitinibacteraceae</taxon>
        <taxon>Andreprevotia</taxon>
    </lineage>
</organism>
<evidence type="ECO:0008006" key="3">
    <source>
        <dbReference type="Google" id="ProtNLM"/>
    </source>
</evidence>
<accession>A0A1W1XV39</accession>
<dbReference type="AlphaFoldDB" id="A0A1W1XV39"/>
<dbReference type="STRING" id="1121001.SAMN02745857_02994"/>